<dbReference type="GO" id="GO:0005524">
    <property type="term" value="F:ATP binding"/>
    <property type="evidence" value="ECO:0007669"/>
    <property type="project" value="UniProtKB-KW"/>
</dbReference>
<evidence type="ECO:0000256" key="8">
    <source>
        <dbReference type="ARBA" id="ARBA00022967"/>
    </source>
</evidence>
<dbReference type="GO" id="GO:0005886">
    <property type="term" value="C:plasma membrane"/>
    <property type="evidence" value="ECO:0007669"/>
    <property type="project" value="UniProtKB-SubCell"/>
</dbReference>
<keyword evidence="3" id="KW-1003">Cell membrane</keyword>
<dbReference type="InterPro" id="IPR003439">
    <property type="entry name" value="ABC_transporter-like_ATP-bd"/>
</dbReference>
<reference evidence="11 12" key="1">
    <citation type="submission" date="2015-07" db="EMBL/GenBank/DDBJ databases">
        <title>Genome sequence of Ornatilinea apprima DSM 23815.</title>
        <authorList>
            <person name="Hemp J."/>
            <person name="Ward L.M."/>
            <person name="Pace L.A."/>
            <person name="Fischer W.W."/>
        </authorList>
    </citation>
    <scope>NUCLEOTIDE SEQUENCE [LARGE SCALE GENOMIC DNA]</scope>
    <source>
        <strain evidence="11 12">P3M-1</strain>
    </source>
</reference>
<keyword evidence="4" id="KW-0762">Sugar transport</keyword>
<evidence type="ECO:0000313" key="11">
    <source>
        <dbReference type="EMBL" id="KPL78789.1"/>
    </source>
</evidence>
<dbReference type="PATRIC" id="fig|1134406.4.peg.1690"/>
<dbReference type="InterPro" id="IPR017871">
    <property type="entry name" value="ABC_transporter-like_CS"/>
</dbReference>
<comment type="caution">
    <text evidence="11">The sequence shown here is derived from an EMBL/GenBank/DDBJ whole genome shotgun (WGS) entry which is preliminary data.</text>
</comment>
<evidence type="ECO:0000256" key="2">
    <source>
        <dbReference type="ARBA" id="ARBA00022448"/>
    </source>
</evidence>
<dbReference type="STRING" id="1134406.ADN00_06055"/>
<dbReference type="GO" id="GO:0016887">
    <property type="term" value="F:ATP hydrolysis activity"/>
    <property type="evidence" value="ECO:0007669"/>
    <property type="project" value="InterPro"/>
</dbReference>
<keyword evidence="2" id="KW-0813">Transport</keyword>
<dbReference type="InterPro" id="IPR027417">
    <property type="entry name" value="P-loop_NTPase"/>
</dbReference>
<comment type="subcellular location">
    <subcellularLocation>
        <location evidence="1">Cell membrane</location>
        <topology evidence="1">Peripheral membrane protein</topology>
    </subcellularLocation>
</comment>
<dbReference type="Proteomes" id="UP000050417">
    <property type="component" value="Unassembled WGS sequence"/>
</dbReference>
<dbReference type="InterPro" id="IPR003593">
    <property type="entry name" value="AAA+_ATPase"/>
</dbReference>
<feature type="domain" description="ABC transporter" evidence="10">
    <location>
        <begin position="254"/>
        <end position="497"/>
    </location>
</feature>
<dbReference type="CDD" id="cd03215">
    <property type="entry name" value="ABC_Carb_Monos_II"/>
    <property type="match status" value="1"/>
</dbReference>
<dbReference type="EMBL" id="LGCL01000016">
    <property type="protein sequence ID" value="KPL78789.1"/>
    <property type="molecule type" value="Genomic_DNA"/>
</dbReference>
<sequence>MTDCLLEMRNISKEFSGVWVLQDVNLSLNKGEVHVLLGENGAGKSTLIKILSGAYTKTSGEILINGEKVDIKNPSDAFGYKIGVIYQEFNLNPFMSIYENLFLGKEYTNALGVIDKNRCIKEAKRALERVGLDVSPRTLVKDLSVAQMQLVEIAKAIMSQVQILVFDEPTATLTEREIEKLFQIICELRTNGVGIIYISHRMKELKQIGDRCTVLRDGNYIATVKLSEVEDCDLVRMMVGRTVEFEKRTESFIDKNEDVLSVEDLSCRNLIEGISFTLKKGEILGVAGLVGSGRTEMAKCIIGEYKPTRGTITIKGKQVKIKEPCDAISHGIVYLSEDRKNEGLIVKHDVKTNATLAGLDKLIKGGLINTEKEEDCANDLVKQFNIKTNGIKMLIKHLSGGNQQKVVIAKWVNSGADIYIFDEPTRGIDVGARQEIYSIMEDLARAGASIIMISSDLVEIIKMSDRVIVMHQGKVGGILENDVNLCQETILNYAIGRQCK</sequence>
<evidence type="ECO:0000256" key="1">
    <source>
        <dbReference type="ARBA" id="ARBA00004202"/>
    </source>
</evidence>
<dbReference type="SMART" id="SM00382">
    <property type="entry name" value="AAA"/>
    <property type="match status" value="2"/>
</dbReference>
<keyword evidence="6" id="KW-0547">Nucleotide-binding</keyword>
<dbReference type="PROSITE" id="PS50893">
    <property type="entry name" value="ABC_TRANSPORTER_2"/>
    <property type="match status" value="2"/>
</dbReference>
<evidence type="ECO:0000259" key="10">
    <source>
        <dbReference type="PROSITE" id="PS50893"/>
    </source>
</evidence>
<accession>A0A0P6X9P8</accession>
<dbReference type="PROSITE" id="PS00211">
    <property type="entry name" value="ABC_TRANSPORTER_1"/>
    <property type="match status" value="1"/>
</dbReference>
<keyword evidence="9" id="KW-0472">Membrane</keyword>
<evidence type="ECO:0000256" key="5">
    <source>
        <dbReference type="ARBA" id="ARBA00022737"/>
    </source>
</evidence>
<dbReference type="SUPFAM" id="SSF52540">
    <property type="entry name" value="P-loop containing nucleoside triphosphate hydrolases"/>
    <property type="match status" value="2"/>
</dbReference>
<keyword evidence="7 11" id="KW-0067">ATP-binding</keyword>
<dbReference type="InterPro" id="IPR050107">
    <property type="entry name" value="ABC_carbohydrate_import_ATPase"/>
</dbReference>
<dbReference type="PANTHER" id="PTHR43790">
    <property type="entry name" value="CARBOHYDRATE TRANSPORT ATP-BINDING PROTEIN MG119-RELATED"/>
    <property type="match status" value="1"/>
</dbReference>
<dbReference type="FunFam" id="3.40.50.300:FF:000127">
    <property type="entry name" value="Ribose import ATP-binding protein RbsA"/>
    <property type="match status" value="1"/>
</dbReference>
<gene>
    <name evidence="11" type="ORF">ADN00_06055</name>
</gene>
<feature type="domain" description="ABC transporter" evidence="10">
    <location>
        <begin position="6"/>
        <end position="242"/>
    </location>
</feature>
<keyword evidence="8" id="KW-1278">Translocase</keyword>
<dbReference type="RefSeq" id="WP_075062071.1">
    <property type="nucleotide sequence ID" value="NZ_LGCL01000016.1"/>
</dbReference>
<name>A0A0P6X9P8_9CHLR</name>
<evidence type="ECO:0000256" key="3">
    <source>
        <dbReference type="ARBA" id="ARBA00022475"/>
    </source>
</evidence>
<dbReference type="PANTHER" id="PTHR43790:SF3">
    <property type="entry name" value="D-ALLOSE IMPORT ATP-BINDING PROTEIN ALSA-RELATED"/>
    <property type="match status" value="1"/>
</dbReference>
<evidence type="ECO:0000256" key="6">
    <source>
        <dbReference type="ARBA" id="ARBA00022741"/>
    </source>
</evidence>
<dbReference type="OrthoDB" id="9771863at2"/>
<dbReference type="CDD" id="cd03216">
    <property type="entry name" value="ABC_Carb_Monos_I"/>
    <property type="match status" value="1"/>
</dbReference>
<organism evidence="11 12">
    <name type="scientific">Ornatilinea apprima</name>
    <dbReference type="NCBI Taxonomy" id="1134406"/>
    <lineage>
        <taxon>Bacteria</taxon>
        <taxon>Bacillati</taxon>
        <taxon>Chloroflexota</taxon>
        <taxon>Anaerolineae</taxon>
        <taxon>Anaerolineales</taxon>
        <taxon>Anaerolineaceae</taxon>
        <taxon>Ornatilinea</taxon>
    </lineage>
</organism>
<keyword evidence="12" id="KW-1185">Reference proteome</keyword>
<proteinExistence type="predicted"/>
<protein>
    <submittedName>
        <fullName evidence="11">D-ribose transporter ATP-binding protein</fullName>
    </submittedName>
</protein>
<evidence type="ECO:0000256" key="7">
    <source>
        <dbReference type="ARBA" id="ARBA00022840"/>
    </source>
</evidence>
<evidence type="ECO:0000313" key="12">
    <source>
        <dbReference type="Proteomes" id="UP000050417"/>
    </source>
</evidence>
<dbReference type="Gene3D" id="3.40.50.300">
    <property type="entry name" value="P-loop containing nucleotide triphosphate hydrolases"/>
    <property type="match status" value="2"/>
</dbReference>
<keyword evidence="5" id="KW-0677">Repeat</keyword>
<dbReference type="Pfam" id="PF00005">
    <property type="entry name" value="ABC_tran"/>
    <property type="match status" value="2"/>
</dbReference>
<dbReference type="AlphaFoldDB" id="A0A0P6X9P8"/>
<evidence type="ECO:0000256" key="4">
    <source>
        <dbReference type="ARBA" id="ARBA00022597"/>
    </source>
</evidence>
<evidence type="ECO:0000256" key="9">
    <source>
        <dbReference type="ARBA" id="ARBA00023136"/>
    </source>
</evidence>